<dbReference type="AlphaFoldDB" id="A0A0F9I7T0"/>
<sequence>MSRDLRIPKDQMENIIDLYNLDLEKKKLMFHEFNNFTLQTSIRQFIKQSSKRSKISEEKLRNMFWHSFDTYTLFLEIGESFDNFFSNSIKSPIVNEFPDLNKKLTNFEDFKSFLSRMLKLVDFEHFKLFKLEDINQINIGYSNIVSLYLFSIKDNLILIDAGWSMQYWKNAFYKALNELKLNLKDIDYCIISHEHPDHTGLISDLKKANPEIKICMHEIAHELAKLRLDLIKKDNLEERAKNRGELLISYGMDKEEVDLMIQRFGTGRMRFEYIEPDLLLSDNDKIVDGELQIIHSPGHSVGHICVYYSKKEILFSGDHILSKITPHLGTFIIPGASEFNKKNKFVNILEHYLNSLDRIDKLNSKIILPGHEQIIYDPHKRITDIKNHHQNRLYEISKIIENTPMPPLQIALRHFGDDLDQMNKILAISETLVHLDYLEFQNRVHKIEENGVLFYRSEELWKKIEY</sequence>
<comment type="caution">
    <text evidence="2">The sequence shown here is derived from an EMBL/GenBank/DDBJ whole genome shotgun (WGS) entry which is preliminary data.</text>
</comment>
<dbReference type="PANTHER" id="PTHR23131:SF4">
    <property type="entry name" value="METALLO-BETA-LACTAMASE SUPERFAMILY POTEIN"/>
    <property type="match status" value="1"/>
</dbReference>
<dbReference type="InterPro" id="IPR001279">
    <property type="entry name" value="Metallo-B-lactamas"/>
</dbReference>
<protein>
    <recommendedName>
        <fullName evidence="1">Metallo-beta-lactamase domain-containing protein</fullName>
    </recommendedName>
</protein>
<gene>
    <name evidence="2" type="ORF">LCGC14_1612630</name>
</gene>
<dbReference type="EMBL" id="LAZR01013074">
    <property type="protein sequence ID" value="KKM23691.1"/>
    <property type="molecule type" value="Genomic_DNA"/>
</dbReference>
<dbReference type="PANTHER" id="PTHR23131">
    <property type="entry name" value="ENDORIBONUCLEASE LACTB2"/>
    <property type="match status" value="1"/>
</dbReference>
<accession>A0A0F9I7T0</accession>
<name>A0A0F9I7T0_9ZZZZ</name>
<dbReference type="SMART" id="SM00849">
    <property type="entry name" value="Lactamase_B"/>
    <property type="match status" value="1"/>
</dbReference>
<evidence type="ECO:0000313" key="2">
    <source>
        <dbReference type="EMBL" id="KKM23691.1"/>
    </source>
</evidence>
<dbReference type="Pfam" id="PF00753">
    <property type="entry name" value="Lactamase_B"/>
    <property type="match status" value="1"/>
</dbReference>
<dbReference type="InterPro" id="IPR050662">
    <property type="entry name" value="Sec-metab_biosynth-thioest"/>
</dbReference>
<dbReference type="Gene3D" id="3.60.15.10">
    <property type="entry name" value="Ribonuclease Z/Hydroxyacylglutathione hydrolase-like"/>
    <property type="match status" value="1"/>
</dbReference>
<dbReference type="Gene3D" id="1.10.10.10">
    <property type="entry name" value="Winged helix-like DNA-binding domain superfamily/Winged helix DNA-binding domain"/>
    <property type="match status" value="1"/>
</dbReference>
<proteinExistence type="predicted"/>
<organism evidence="2">
    <name type="scientific">marine sediment metagenome</name>
    <dbReference type="NCBI Taxonomy" id="412755"/>
    <lineage>
        <taxon>unclassified sequences</taxon>
        <taxon>metagenomes</taxon>
        <taxon>ecological metagenomes</taxon>
    </lineage>
</organism>
<dbReference type="InterPro" id="IPR036388">
    <property type="entry name" value="WH-like_DNA-bd_sf"/>
</dbReference>
<feature type="domain" description="Metallo-beta-lactamase" evidence="1">
    <location>
        <begin position="144"/>
        <end position="371"/>
    </location>
</feature>
<reference evidence="2" key="1">
    <citation type="journal article" date="2015" name="Nature">
        <title>Complex archaea that bridge the gap between prokaryotes and eukaryotes.</title>
        <authorList>
            <person name="Spang A."/>
            <person name="Saw J.H."/>
            <person name="Jorgensen S.L."/>
            <person name="Zaremba-Niedzwiedzka K."/>
            <person name="Martijn J."/>
            <person name="Lind A.E."/>
            <person name="van Eijk R."/>
            <person name="Schleper C."/>
            <person name="Guy L."/>
            <person name="Ettema T.J."/>
        </authorList>
    </citation>
    <scope>NUCLEOTIDE SEQUENCE</scope>
</reference>
<evidence type="ECO:0000259" key="1">
    <source>
        <dbReference type="SMART" id="SM00849"/>
    </source>
</evidence>
<dbReference type="SUPFAM" id="SSF56281">
    <property type="entry name" value="Metallo-hydrolase/oxidoreductase"/>
    <property type="match status" value="1"/>
</dbReference>
<dbReference type="InterPro" id="IPR036866">
    <property type="entry name" value="RibonucZ/Hydroxyglut_hydro"/>
</dbReference>